<dbReference type="AlphaFoldDB" id="A0A0F6ANU7"/>
<dbReference type="InterPro" id="IPR018490">
    <property type="entry name" value="cNMP-bd_dom_sf"/>
</dbReference>
<dbReference type="SMART" id="SM00419">
    <property type="entry name" value="HTH_CRP"/>
    <property type="match status" value="1"/>
</dbReference>
<dbReference type="Proteomes" id="UP000002565">
    <property type="component" value="Chromosome 1"/>
</dbReference>
<name>A0A0F6ANU7_BRUA1</name>
<dbReference type="InterPro" id="IPR036388">
    <property type="entry name" value="WH-like_DNA-bd_sf"/>
</dbReference>
<evidence type="ECO:0000259" key="4">
    <source>
        <dbReference type="PROSITE" id="PS51063"/>
    </source>
</evidence>
<dbReference type="Gene3D" id="1.10.10.10">
    <property type="entry name" value="Winged helix-like DNA-binding domain superfamily/Winged helix DNA-binding domain"/>
    <property type="match status" value="1"/>
</dbReference>
<evidence type="ECO:0000313" key="5">
    <source>
        <dbReference type="EMBL" id="ACD71739.1"/>
    </source>
</evidence>
<keyword evidence="2" id="KW-0238">DNA-binding</keyword>
<dbReference type="Pfam" id="PF00027">
    <property type="entry name" value="cNMP_binding"/>
    <property type="match status" value="1"/>
</dbReference>
<dbReference type="GO" id="GO:0003677">
    <property type="term" value="F:DNA binding"/>
    <property type="evidence" value="ECO:0007669"/>
    <property type="project" value="UniProtKB-KW"/>
</dbReference>
<reference evidence="5 6" key="1">
    <citation type="journal article" date="2008" name="PLoS ONE">
        <title>Genome sequence of Brucella abortus vaccine strain S19 compared to virulent strains yields candidate virulence genes.</title>
        <authorList>
            <person name="Crasta O.R."/>
            <person name="Folkerts O."/>
            <person name="Fei Z."/>
            <person name="Mane S.P."/>
            <person name="Evans C."/>
            <person name="Martino-Catt S."/>
            <person name="Bricker B."/>
            <person name="Yu G."/>
            <person name="Du L."/>
            <person name="Sobral B.W."/>
        </authorList>
    </citation>
    <scope>NUCLEOTIDE SEQUENCE [LARGE SCALE GENOMIC DNA]</scope>
    <source>
        <strain evidence="5 6">S19</strain>
    </source>
</reference>
<dbReference type="SUPFAM" id="SSF46785">
    <property type="entry name" value="Winged helix' DNA-binding domain"/>
    <property type="match status" value="1"/>
</dbReference>
<dbReference type="InterPro" id="IPR014710">
    <property type="entry name" value="RmlC-like_jellyroll"/>
</dbReference>
<dbReference type="CDD" id="cd00038">
    <property type="entry name" value="CAP_ED"/>
    <property type="match status" value="1"/>
</dbReference>
<gene>
    <name evidence="5" type="ordered locus">BAbS19_I01850</name>
</gene>
<keyword evidence="1" id="KW-0805">Transcription regulation</keyword>
<dbReference type="Gene3D" id="2.60.120.10">
    <property type="entry name" value="Jelly Rolls"/>
    <property type="match status" value="1"/>
</dbReference>
<dbReference type="EMBL" id="CP000887">
    <property type="protein sequence ID" value="ACD71739.1"/>
    <property type="molecule type" value="Genomic_DNA"/>
</dbReference>
<proteinExistence type="predicted"/>
<evidence type="ECO:0000313" key="6">
    <source>
        <dbReference type="Proteomes" id="UP000002565"/>
    </source>
</evidence>
<dbReference type="InterPro" id="IPR012318">
    <property type="entry name" value="HTH_CRP"/>
</dbReference>
<dbReference type="Pfam" id="PF13545">
    <property type="entry name" value="HTH_Crp_2"/>
    <property type="match status" value="1"/>
</dbReference>
<dbReference type="InterPro" id="IPR000595">
    <property type="entry name" value="cNMP-bd_dom"/>
</dbReference>
<evidence type="ECO:0000256" key="1">
    <source>
        <dbReference type="ARBA" id="ARBA00023015"/>
    </source>
</evidence>
<organism evidence="5 6">
    <name type="scientific">Brucella abortus (strain S19)</name>
    <dbReference type="NCBI Taxonomy" id="430066"/>
    <lineage>
        <taxon>Bacteria</taxon>
        <taxon>Pseudomonadati</taxon>
        <taxon>Pseudomonadota</taxon>
        <taxon>Alphaproteobacteria</taxon>
        <taxon>Hyphomicrobiales</taxon>
        <taxon>Brucellaceae</taxon>
        <taxon>Brucella/Ochrobactrum group</taxon>
        <taxon>Brucella</taxon>
    </lineage>
</organism>
<evidence type="ECO:0000256" key="2">
    <source>
        <dbReference type="ARBA" id="ARBA00023125"/>
    </source>
</evidence>
<feature type="domain" description="HTH crp-type" evidence="4">
    <location>
        <begin position="172"/>
        <end position="246"/>
    </location>
</feature>
<dbReference type="InterPro" id="IPR036390">
    <property type="entry name" value="WH_DNA-bd_sf"/>
</dbReference>
<dbReference type="PROSITE" id="PS51063">
    <property type="entry name" value="HTH_CRP_2"/>
    <property type="match status" value="1"/>
</dbReference>
<protein>
    <submittedName>
        <fullName evidence="5">Transcriptional regulator, Crp/Fnr family</fullName>
    </submittedName>
</protein>
<keyword evidence="3" id="KW-0804">Transcription</keyword>
<dbReference type="GO" id="GO:0006355">
    <property type="term" value="P:regulation of DNA-templated transcription"/>
    <property type="evidence" value="ECO:0007669"/>
    <property type="project" value="InterPro"/>
</dbReference>
<dbReference type="KEGG" id="bmc:BAbS19_I01850"/>
<sequence length="268" mass="30006">MKDIGSISFVGCGLEMQSGRQNTTSSTDALIGLLEAAPILAKLEAREIDALATLDIIENNFAADAIIIEQGARVRSIHLVRSGWGCIYRDLSSGQRQIIDFPMRCDFVGLRTSNGYSYNTIAAITPMSIFEIPLNSLENAIKHAPRLSFILIELLSRQRSFLIEHLTNVGCRNAFVRTAHLLLELSDRVKSCGMGEPDSFYCPLTQYQLADALGLTPIHLNRMLRELREEGLVLFRSNRVEILNREQLAALAEYDGEFMRMAVFARHE</sequence>
<evidence type="ECO:0000256" key="3">
    <source>
        <dbReference type="ARBA" id="ARBA00023163"/>
    </source>
</evidence>
<accession>A0A0F6ANU7</accession>
<dbReference type="HOGENOM" id="CLU_075053_0_0_5"/>
<dbReference type="SUPFAM" id="SSF51206">
    <property type="entry name" value="cAMP-binding domain-like"/>
    <property type="match status" value="1"/>
</dbReference>